<evidence type="ECO:0000256" key="2">
    <source>
        <dbReference type="ARBA" id="ARBA00023002"/>
    </source>
</evidence>
<evidence type="ECO:0000256" key="1">
    <source>
        <dbReference type="ARBA" id="ARBA00010928"/>
    </source>
</evidence>
<dbReference type="InterPro" id="IPR055170">
    <property type="entry name" value="GFO_IDH_MocA-like_dom"/>
</dbReference>
<feature type="domain" description="GFO/IDH/MocA-like oxidoreductase" evidence="5">
    <location>
        <begin position="183"/>
        <end position="294"/>
    </location>
</feature>
<dbReference type="Proteomes" id="UP000479226">
    <property type="component" value="Unassembled WGS sequence"/>
</dbReference>
<dbReference type="Pfam" id="PF22725">
    <property type="entry name" value="GFO_IDH_MocA_C3"/>
    <property type="match status" value="1"/>
</dbReference>
<protein>
    <submittedName>
        <fullName evidence="6">Gfo/Idh/MocA family oxidoreductase</fullName>
    </submittedName>
</protein>
<dbReference type="EMBL" id="JAAKZI010000002">
    <property type="protein sequence ID" value="NGN82179.1"/>
    <property type="molecule type" value="Genomic_DNA"/>
</dbReference>
<keyword evidence="7" id="KW-1185">Reference proteome</keyword>
<gene>
    <name evidence="6" type="ORF">G6N77_01685</name>
</gene>
<dbReference type="PANTHER" id="PTHR43708">
    <property type="entry name" value="CONSERVED EXPRESSED OXIDOREDUCTASE (EUROFUNG)"/>
    <property type="match status" value="1"/>
</dbReference>
<dbReference type="Gene3D" id="3.30.360.10">
    <property type="entry name" value="Dihydrodipicolinate Reductase, domain 2"/>
    <property type="match status" value="1"/>
</dbReference>
<sequence length="413" mass="43012">MGQDVAPRAKRSCAAPLRNRRLLQRPQLPGSHGKLSTFTTVSAVGPLRLIQVGAGGMGQAWLDTITANPDVELVGLVDLNTDTAHAALAARGLQDIVVGTSVGEVAAATGAHAVVNVTVPVAHHPVNVEALFAGLPVLCEKPAAPTVAQALSLAASAEASGQLLMISQSRRYFNSLTQLKAVAGELGDIGVITTEFFKAPHFGGFREEMDHVLLLDMAIHPFDAVRHLTGQDPVSVYCEEFNPSWSWFQADAAATAIFEFAGGLRYVYSGSWCADGAETSWNGSWRVNGARGTALWDGDNAPTAEGIEGAALEVPASDGGPEEIAGSLAEFVAAVRSGEVPDGEIHSNVHSLAMVEAAVQSAGTGQRVRIDDVITAAYAQALDVEKNVDVLAVLAGWESPLAALSGAGRDVRA</sequence>
<evidence type="ECO:0000256" key="3">
    <source>
        <dbReference type="ARBA" id="ARBA00023027"/>
    </source>
</evidence>
<evidence type="ECO:0000313" key="7">
    <source>
        <dbReference type="Proteomes" id="UP000479226"/>
    </source>
</evidence>
<dbReference type="Pfam" id="PF01408">
    <property type="entry name" value="GFO_IDH_MocA"/>
    <property type="match status" value="1"/>
</dbReference>
<feature type="domain" description="Gfo/Idh/MocA-like oxidoreductase N-terminal" evidence="4">
    <location>
        <begin position="52"/>
        <end position="166"/>
    </location>
</feature>
<keyword evidence="3" id="KW-0520">NAD</keyword>
<evidence type="ECO:0000259" key="5">
    <source>
        <dbReference type="Pfam" id="PF22725"/>
    </source>
</evidence>
<organism evidence="6 7">
    <name type="scientific">Arthrobacter silviterrae</name>
    <dbReference type="NCBI Taxonomy" id="2026658"/>
    <lineage>
        <taxon>Bacteria</taxon>
        <taxon>Bacillati</taxon>
        <taxon>Actinomycetota</taxon>
        <taxon>Actinomycetes</taxon>
        <taxon>Micrococcales</taxon>
        <taxon>Micrococcaceae</taxon>
        <taxon>Arthrobacter</taxon>
    </lineage>
</organism>
<name>A0ABX0DA15_9MICC</name>
<dbReference type="InterPro" id="IPR000683">
    <property type="entry name" value="Gfo/Idh/MocA-like_OxRdtase_N"/>
</dbReference>
<accession>A0ABX0DA15</accession>
<dbReference type="Gene3D" id="3.40.50.720">
    <property type="entry name" value="NAD(P)-binding Rossmann-like Domain"/>
    <property type="match status" value="1"/>
</dbReference>
<evidence type="ECO:0000313" key="6">
    <source>
        <dbReference type="EMBL" id="NGN82179.1"/>
    </source>
</evidence>
<dbReference type="InterPro" id="IPR051317">
    <property type="entry name" value="Gfo/Idh/MocA_oxidoreduct"/>
</dbReference>
<dbReference type="InterPro" id="IPR036291">
    <property type="entry name" value="NAD(P)-bd_dom_sf"/>
</dbReference>
<dbReference type="PANTHER" id="PTHR43708:SF5">
    <property type="entry name" value="CONSERVED EXPRESSED OXIDOREDUCTASE (EUROFUNG)-RELATED"/>
    <property type="match status" value="1"/>
</dbReference>
<evidence type="ECO:0000259" key="4">
    <source>
        <dbReference type="Pfam" id="PF01408"/>
    </source>
</evidence>
<dbReference type="SUPFAM" id="SSF51735">
    <property type="entry name" value="NAD(P)-binding Rossmann-fold domains"/>
    <property type="match status" value="1"/>
</dbReference>
<proteinExistence type="inferred from homology"/>
<reference evidence="6 7" key="1">
    <citation type="submission" date="2020-02" db="EMBL/GenBank/DDBJ databases">
        <title>Genome sequence of the type strain DSM 27180 of Arthrobacter silviterrae.</title>
        <authorList>
            <person name="Gao J."/>
            <person name="Sun J."/>
        </authorList>
    </citation>
    <scope>NUCLEOTIDE SEQUENCE [LARGE SCALE GENOMIC DNA]</scope>
    <source>
        <strain evidence="6 7">DSM 27180</strain>
    </source>
</reference>
<dbReference type="SUPFAM" id="SSF55347">
    <property type="entry name" value="Glyceraldehyde-3-phosphate dehydrogenase-like, C-terminal domain"/>
    <property type="match status" value="1"/>
</dbReference>
<comment type="similarity">
    <text evidence="1">Belongs to the Gfo/Idh/MocA family.</text>
</comment>
<keyword evidence="2" id="KW-0560">Oxidoreductase</keyword>
<comment type="caution">
    <text evidence="6">The sequence shown here is derived from an EMBL/GenBank/DDBJ whole genome shotgun (WGS) entry which is preliminary data.</text>
</comment>